<keyword evidence="7" id="KW-1185">Reference proteome</keyword>
<dbReference type="PANTHER" id="PTHR47356">
    <property type="entry name" value="FAD-DEPENDENT MONOOXYGENASE ASQG-RELATED"/>
    <property type="match status" value="1"/>
</dbReference>
<keyword evidence="3" id="KW-0274">FAD</keyword>
<dbReference type="OrthoDB" id="4509786at2759"/>
<evidence type="ECO:0000259" key="5">
    <source>
        <dbReference type="Pfam" id="PF01494"/>
    </source>
</evidence>
<dbReference type="InterPro" id="IPR050562">
    <property type="entry name" value="FAD_mOase_fung"/>
</dbReference>
<evidence type="ECO:0000256" key="4">
    <source>
        <dbReference type="ARBA" id="ARBA00023002"/>
    </source>
</evidence>
<keyword evidence="4" id="KW-0560">Oxidoreductase</keyword>
<sequence length="113" mass="12329">MTFSSSMESPRLQVVIIGSSISGLTLAHCLELAEIDYVVLEKHNDILQTIGGSIGLLPNGCRILDQLGVYDEIENVACPVRISHMTYPDGFTFSDGFPADLREREVLPLPSPP</sequence>
<proteinExistence type="inferred from homology"/>
<dbReference type="AlphaFoldDB" id="A0A0U5C154"/>
<dbReference type="EMBL" id="CDMC01000001">
    <property type="protein sequence ID" value="CEL00908.1"/>
    <property type="molecule type" value="Genomic_DNA"/>
</dbReference>
<dbReference type="InterPro" id="IPR002938">
    <property type="entry name" value="FAD-bd"/>
</dbReference>
<evidence type="ECO:0000313" key="6">
    <source>
        <dbReference type="EMBL" id="CEL00908.1"/>
    </source>
</evidence>
<accession>A0A0U5C154</accession>
<dbReference type="STRING" id="454130.A0A0U5C154"/>
<dbReference type="Pfam" id="PF01494">
    <property type="entry name" value="FAD_binding_3"/>
    <property type="match status" value="1"/>
</dbReference>
<evidence type="ECO:0000256" key="3">
    <source>
        <dbReference type="ARBA" id="ARBA00022827"/>
    </source>
</evidence>
<feature type="domain" description="FAD-binding" evidence="5">
    <location>
        <begin position="12"/>
        <end position="82"/>
    </location>
</feature>
<dbReference type="Proteomes" id="UP000054771">
    <property type="component" value="Unassembled WGS sequence"/>
</dbReference>
<dbReference type="PANTHER" id="PTHR47356:SF2">
    <property type="entry name" value="FAD-BINDING DOMAIN-CONTAINING PROTEIN-RELATED"/>
    <property type="match status" value="1"/>
</dbReference>
<dbReference type="SUPFAM" id="SSF51905">
    <property type="entry name" value="FAD/NAD(P)-binding domain"/>
    <property type="match status" value="1"/>
</dbReference>
<comment type="similarity">
    <text evidence="1">Belongs to the paxM FAD-dependent monooxygenase family.</text>
</comment>
<organism evidence="6 7">
    <name type="scientific">Aspergillus calidoustus</name>
    <dbReference type="NCBI Taxonomy" id="454130"/>
    <lineage>
        <taxon>Eukaryota</taxon>
        <taxon>Fungi</taxon>
        <taxon>Dikarya</taxon>
        <taxon>Ascomycota</taxon>
        <taxon>Pezizomycotina</taxon>
        <taxon>Eurotiomycetes</taxon>
        <taxon>Eurotiomycetidae</taxon>
        <taxon>Eurotiales</taxon>
        <taxon>Aspergillaceae</taxon>
        <taxon>Aspergillus</taxon>
        <taxon>Aspergillus subgen. Nidulantes</taxon>
    </lineage>
</organism>
<dbReference type="Gene3D" id="3.50.50.60">
    <property type="entry name" value="FAD/NAD(P)-binding domain"/>
    <property type="match status" value="1"/>
</dbReference>
<gene>
    <name evidence="6" type="ORF">ASPCAL00500</name>
</gene>
<evidence type="ECO:0000313" key="7">
    <source>
        <dbReference type="Proteomes" id="UP000054771"/>
    </source>
</evidence>
<keyword evidence="2" id="KW-0285">Flavoprotein</keyword>
<name>A0A0U5C154_ASPCI</name>
<dbReference type="GO" id="GO:0071949">
    <property type="term" value="F:FAD binding"/>
    <property type="evidence" value="ECO:0007669"/>
    <property type="project" value="InterPro"/>
</dbReference>
<dbReference type="InterPro" id="IPR036188">
    <property type="entry name" value="FAD/NAD-bd_sf"/>
</dbReference>
<dbReference type="GO" id="GO:0004497">
    <property type="term" value="F:monooxygenase activity"/>
    <property type="evidence" value="ECO:0007669"/>
    <property type="project" value="InterPro"/>
</dbReference>
<evidence type="ECO:0000256" key="1">
    <source>
        <dbReference type="ARBA" id="ARBA00007992"/>
    </source>
</evidence>
<protein>
    <recommendedName>
        <fullName evidence="5">FAD-binding domain-containing protein</fullName>
    </recommendedName>
</protein>
<evidence type="ECO:0000256" key="2">
    <source>
        <dbReference type="ARBA" id="ARBA00022630"/>
    </source>
</evidence>
<reference evidence="7" key="1">
    <citation type="journal article" date="2016" name="Genome Announc.">
        <title>Draft genome sequences of fungus Aspergillus calidoustus.</title>
        <authorList>
            <person name="Horn F."/>
            <person name="Linde J."/>
            <person name="Mattern D.J."/>
            <person name="Walther G."/>
            <person name="Guthke R."/>
            <person name="Scherlach K."/>
            <person name="Martin K."/>
            <person name="Brakhage A.A."/>
            <person name="Petzke L."/>
            <person name="Valiante V."/>
        </authorList>
    </citation>
    <scope>NUCLEOTIDE SEQUENCE [LARGE SCALE GENOMIC DNA]</scope>
    <source>
        <strain evidence="7">SF006504</strain>
    </source>
</reference>